<accession>A0ABS0D2R2</accession>
<sequence>MTNYTGTDLLFPVKTPWAKRTLGNRKRSGPVVTCVGANDRIRVFIGWVNDYAEHAGLVAERIPDDPDGPVQVSRFRRTVAWHIARLPGGRIALAIQYGHLRASTVTDGYSGRARHGLRRVLDIETARAMADYLDQLADRINHGEGISGPAATRMLNAARQAHTRFEGMFLTPKQTAAFLAFPQFHVYDNPDSFLTCKCL</sequence>
<protein>
    <recommendedName>
        <fullName evidence="3">Integrase</fullName>
    </recommendedName>
</protein>
<keyword evidence="2" id="KW-1185">Reference proteome</keyword>
<name>A0ABS0D2R2_9NOCA</name>
<dbReference type="EMBL" id="JADLQX010000173">
    <property type="protein sequence ID" value="MBF6303114.1"/>
    <property type="molecule type" value="Genomic_DNA"/>
</dbReference>
<gene>
    <name evidence="1" type="ORF">IU459_37305</name>
</gene>
<proteinExistence type="predicted"/>
<comment type="caution">
    <text evidence="1">The sequence shown here is derived from an EMBL/GenBank/DDBJ whole genome shotgun (WGS) entry which is preliminary data.</text>
</comment>
<evidence type="ECO:0000313" key="2">
    <source>
        <dbReference type="Proteomes" id="UP000702209"/>
    </source>
</evidence>
<dbReference type="RefSeq" id="WP_195134279.1">
    <property type="nucleotide sequence ID" value="NZ_JADLQX010000173.1"/>
</dbReference>
<reference evidence="1 2" key="1">
    <citation type="submission" date="2020-10" db="EMBL/GenBank/DDBJ databases">
        <title>Identification of Nocardia species via Next-generation sequencing and recognition of intraspecies genetic diversity.</title>
        <authorList>
            <person name="Li P."/>
            <person name="Li P."/>
            <person name="Lu B."/>
        </authorList>
    </citation>
    <scope>NUCLEOTIDE SEQUENCE [LARGE SCALE GENOMIC DNA]</scope>
    <source>
        <strain evidence="1 2">BJ06-0157</strain>
    </source>
</reference>
<organism evidence="1 2">
    <name type="scientific">Nocardia amamiensis</name>
    <dbReference type="NCBI Taxonomy" id="404578"/>
    <lineage>
        <taxon>Bacteria</taxon>
        <taxon>Bacillati</taxon>
        <taxon>Actinomycetota</taxon>
        <taxon>Actinomycetes</taxon>
        <taxon>Mycobacteriales</taxon>
        <taxon>Nocardiaceae</taxon>
        <taxon>Nocardia</taxon>
    </lineage>
</organism>
<evidence type="ECO:0000313" key="1">
    <source>
        <dbReference type="EMBL" id="MBF6303114.1"/>
    </source>
</evidence>
<dbReference type="Proteomes" id="UP000702209">
    <property type="component" value="Unassembled WGS sequence"/>
</dbReference>
<evidence type="ECO:0008006" key="3">
    <source>
        <dbReference type="Google" id="ProtNLM"/>
    </source>
</evidence>